<keyword evidence="2" id="KW-0805">Transcription regulation</keyword>
<dbReference type="Gene3D" id="1.10.1660.10">
    <property type="match status" value="1"/>
</dbReference>
<reference evidence="6 7" key="1">
    <citation type="submission" date="2023-01" db="EMBL/GenBank/DDBJ databases">
        <title>Novel species of the genus Asticcacaulis isolated from rivers.</title>
        <authorList>
            <person name="Lu H."/>
        </authorList>
    </citation>
    <scope>NUCLEOTIDE SEQUENCE [LARGE SCALE GENOMIC DNA]</scope>
    <source>
        <strain evidence="6 7">DXS10W</strain>
    </source>
</reference>
<keyword evidence="4" id="KW-0804">Transcription</keyword>
<dbReference type="PROSITE" id="PS50937">
    <property type="entry name" value="HTH_MERR_2"/>
    <property type="match status" value="1"/>
</dbReference>
<dbReference type="Pfam" id="PF13411">
    <property type="entry name" value="MerR_1"/>
    <property type="match status" value="1"/>
</dbReference>
<dbReference type="PANTHER" id="PTHR30204:SF69">
    <property type="entry name" value="MERR-FAMILY TRANSCRIPTIONAL REGULATOR"/>
    <property type="match status" value="1"/>
</dbReference>
<dbReference type="EMBL" id="JAQQKW010000018">
    <property type="protein sequence ID" value="MDC7696159.1"/>
    <property type="molecule type" value="Genomic_DNA"/>
</dbReference>
<dbReference type="Proteomes" id="UP001216595">
    <property type="component" value="Unassembled WGS sequence"/>
</dbReference>
<protein>
    <submittedName>
        <fullName evidence="6">MerR family transcriptional regulator</fullName>
    </submittedName>
</protein>
<dbReference type="PANTHER" id="PTHR30204">
    <property type="entry name" value="REDOX-CYCLING DRUG-SENSING TRANSCRIPTIONAL ACTIVATOR SOXR"/>
    <property type="match status" value="1"/>
</dbReference>
<evidence type="ECO:0000256" key="1">
    <source>
        <dbReference type="ARBA" id="ARBA00022491"/>
    </source>
</evidence>
<accession>A0ABT5IJ16</accession>
<gene>
    <name evidence="6" type="ORF">PQU94_17930</name>
</gene>
<dbReference type="SUPFAM" id="SSF46955">
    <property type="entry name" value="Putative DNA-binding domain"/>
    <property type="match status" value="1"/>
</dbReference>
<evidence type="ECO:0000256" key="2">
    <source>
        <dbReference type="ARBA" id="ARBA00023015"/>
    </source>
</evidence>
<name>A0ABT5IJ16_9CAUL</name>
<dbReference type="InterPro" id="IPR009061">
    <property type="entry name" value="DNA-bd_dom_put_sf"/>
</dbReference>
<organism evidence="6 7">
    <name type="scientific">Asticcacaulis currens</name>
    <dbReference type="NCBI Taxonomy" id="2984210"/>
    <lineage>
        <taxon>Bacteria</taxon>
        <taxon>Pseudomonadati</taxon>
        <taxon>Pseudomonadota</taxon>
        <taxon>Alphaproteobacteria</taxon>
        <taxon>Caulobacterales</taxon>
        <taxon>Caulobacteraceae</taxon>
        <taxon>Asticcacaulis</taxon>
    </lineage>
</organism>
<proteinExistence type="predicted"/>
<comment type="caution">
    <text evidence="6">The sequence shown here is derived from an EMBL/GenBank/DDBJ whole genome shotgun (WGS) entry which is preliminary data.</text>
</comment>
<dbReference type="PRINTS" id="PR00040">
    <property type="entry name" value="HTHMERR"/>
</dbReference>
<keyword evidence="1" id="KW-0678">Repressor</keyword>
<dbReference type="InterPro" id="IPR000551">
    <property type="entry name" value="MerR-type_HTH_dom"/>
</dbReference>
<evidence type="ECO:0000313" key="6">
    <source>
        <dbReference type="EMBL" id="MDC7696159.1"/>
    </source>
</evidence>
<evidence type="ECO:0000259" key="5">
    <source>
        <dbReference type="PROSITE" id="PS50937"/>
    </source>
</evidence>
<evidence type="ECO:0000256" key="4">
    <source>
        <dbReference type="ARBA" id="ARBA00023163"/>
    </source>
</evidence>
<dbReference type="SMART" id="SM00422">
    <property type="entry name" value="HTH_MERR"/>
    <property type="match status" value="1"/>
</dbReference>
<sequence length="144" mass="16375">MITIGELAKRANCTVPTIRYYESMGLMPEPQRRESGHRAYDRGDLSRLILIRRCRDFDMPLEKIKDLLEMEGNGKPCQETVAFFETQRSAIKARITALNELDFTLSLYVNRCQSSCMQTDNGCDIYEQMATDISHADKAVASAL</sequence>
<dbReference type="PROSITE" id="PS00552">
    <property type="entry name" value="HTH_MERR_1"/>
    <property type="match status" value="1"/>
</dbReference>
<keyword evidence="7" id="KW-1185">Reference proteome</keyword>
<evidence type="ECO:0000256" key="3">
    <source>
        <dbReference type="ARBA" id="ARBA00023125"/>
    </source>
</evidence>
<feature type="domain" description="HTH merR-type" evidence="5">
    <location>
        <begin position="1"/>
        <end position="70"/>
    </location>
</feature>
<keyword evidence="3" id="KW-0238">DNA-binding</keyword>
<evidence type="ECO:0000313" key="7">
    <source>
        <dbReference type="Proteomes" id="UP001216595"/>
    </source>
</evidence>
<dbReference type="RefSeq" id="WP_272742800.1">
    <property type="nucleotide sequence ID" value="NZ_JAQQKW010000018.1"/>
</dbReference>
<dbReference type="InterPro" id="IPR047057">
    <property type="entry name" value="MerR_fam"/>
</dbReference>